<reference evidence="1" key="2">
    <citation type="submission" date="2020-10" db="EMBL/GenBank/DDBJ databases">
        <title>Enrichment of novel Verrucomicrobia, Bacteroidetes and Krumholzibacteria in an oxygen-limited, methane- and iron-fed bioreactor inoculated with Bothnian Sea sediments.</title>
        <authorList>
            <person name="Martins P.D."/>
            <person name="de Jong A."/>
            <person name="Lenstra W.K."/>
            <person name="van Helmond N.A.G.M."/>
            <person name="Slomp C.P."/>
            <person name="Jetten M.S.M."/>
            <person name="Welte C.U."/>
            <person name="Rasigraf O."/>
        </authorList>
    </citation>
    <scope>NUCLEOTIDE SEQUENCE</scope>
    <source>
        <strain evidence="1">MAG47</strain>
    </source>
</reference>
<organism evidence="1 2">
    <name type="scientific">Brucella anthropi</name>
    <name type="common">Ochrobactrum anthropi</name>
    <dbReference type="NCBI Taxonomy" id="529"/>
    <lineage>
        <taxon>Bacteria</taxon>
        <taxon>Pseudomonadati</taxon>
        <taxon>Pseudomonadota</taxon>
        <taxon>Alphaproteobacteria</taxon>
        <taxon>Hyphomicrobiales</taxon>
        <taxon>Brucellaceae</taxon>
        <taxon>Brucella/Ochrobactrum group</taxon>
        <taxon>Brucella</taxon>
    </lineage>
</organism>
<comment type="caution">
    <text evidence="1">The sequence shown here is derived from an EMBL/GenBank/DDBJ whole genome shotgun (WGS) entry which is preliminary data.</text>
</comment>
<proteinExistence type="predicted"/>
<gene>
    <name evidence="1" type="ORF">IH622_13610</name>
</gene>
<dbReference type="AlphaFoldDB" id="A0A8I0N6T0"/>
<sequence>MSYKESQIAFETPTHWVLAEKGLFTVFKNTATHSVSDSAYDNLGLAICRAAYLSGAPMKARDAETLAAAYLS</sequence>
<evidence type="ECO:0000313" key="1">
    <source>
        <dbReference type="EMBL" id="MBE0561834.1"/>
    </source>
</evidence>
<evidence type="ECO:0000313" key="2">
    <source>
        <dbReference type="Proteomes" id="UP000642265"/>
    </source>
</evidence>
<protein>
    <submittedName>
        <fullName evidence="1">Uncharacterized protein</fullName>
    </submittedName>
</protein>
<reference evidence="1" key="1">
    <citation type="submission" date="2020-09" db="EMBL/GenBank/DDBJ databases">
        <authorList>
            <person name="Dalcin Martins P."/>
        </authorList>
    </citation>
    <scope>NUCLEOTIDE SEQUENCE</scope>
    <source>
        <strain evidence="1">MAG47</strain>
    </source>
</reference>
<name>A0A8I0N6T0_BRUAN</name>
<dbReference type="EMBL" id="JACZKO010000038">
    <property type="protein sequence ID" value="MBE0561834.1"/>
    <property type="molecule type" value="Genomic_DNA"/>
</dbReference>
<dbReference type="Proteomes" id="UP000642265">
    <property type="component" value="Unassembled WGS sequence"/>
</dbReference>
<accession>A0A8I0N6T0</accession>